<dbReference type="InterPro" id="IPR005148">
    <property type="entry name" value="Arg-tRNA-synth_N"/>
</dbReference>
<dbReference type="SUPFAM" id="SSF47323">
    <property type="entry name" value="Anticodon-binding domain of a subclass of class I aminoacyl-tRNA synthetases"/>
    <property type="match status" value="1"/>
</dbReference>
<evidence type="ECO:0000256" key="7">
    <source>
        <dbReference type="ARBA" id="ARBA00023146"/>
    </source>
</evidence>
<dbReference type="Pfam" id="PF03485">
    <property type="entry name" value="Arg_tRNA_synt_N"/>
    <property type="match status" value="1"/>
</dbReference>
<evidence type="ECO:0000256" key="1">
    <source>
        <dbReference type="ARBA" id="ARBA00005594"/>
    </source>
</evidence>
<dbReference type="InterPro" id="IPR014729">
    <property type="entry name" value="Rossmann-like_a/b/a_fold"/>
</dbReference>
<keyword evidence="7 9" id="KW-0030">Aminoacyl-tRNA synthetase</keyword>
<dbReference type="InterPro" id="IPR001278">
    <property type="entry name" value="Arg-tRNA-ligase"/>
</dbReference>
<dbReference type="GO" id="GO:0006420">
    <property type="term" value="P:arginyl-tRNA aminoacylation"/>
    <property type="evidence" value="ECO:0007669"/>
    <property type="project" value="InterPro"/>
</dbReference>
<comment type="similarity">
    <text evidence="1 9">Belongs to the class-I aminoacyl-tRNA synthetase family.</text>
</comment>
<evidence type="ECO:0000256" key="6">
    <source>
        <dbReference type="ARBA" id="ARBA00022917"/>
    </source>
</evidence>
<dbReference type="GO" id="GO:0004814">
    <property type="term" value="F:arginine-tRNA ligase activity"/>
    <property type="evidence" value="ECO:0007669"/>
    <property type="project" value="UniProtKB-EC"/>
</dbReference>
<protein>
    <recommendedName>
        <fullName evidence="2">arginine--tRNA ligase</fullName>
        <ecNumber evidence="2">6.1.1.19</ecNumber>
    </recommendedName>
</protein>
<dbReference type="InterPro" id="IPR008909">
    <property type="entry name" value="DALR_anticod-bd"/>
</dbReference>
<name>A0A9W4SXF2_9GLOM</name>
<keyword evidence="5 9" id="KW-0067">ATP-binding</keyword>
<evidence type="ECO:0000256" key="3">
    <source>
        <dbReference type="ARBA" id="ARBA00022598"/>
    </source>
</evidence>
<organism evidence="13 14">
    <name type="scientific">Funneliformis geosporum</name>
    <dbReference type="NCBI Taxonomy" id="1117311"/>
    <lineage>
        <taxon>Eukaryota</taxon>
        <taxon>Fungi</taxon>
        <taxon>Fungi incertae sedis</taxon>
        <taxon>Mucoromycota</taxon>
        <taxon>Glomeromycotina</taxon>
        <taxon>Glomeromycetes</taxon>
        <taxon>Glomerales</taxon>
        <taxon>Glomeraceae</taxon>
        <taxon>Funneliformis</taxon>
    </lineage>
</organism>
<sequence length="438" mass="51228">MKKNEVEEIFLQNSSLTFKGAKQENMFDTTQKDMFGIKLLLNNLGKRSISRRELENELKFWQVFGSLKLERVINKLYPKRIAEQHNIAWKDTFLQWDLPDTVEADFALTLALPISHKTKRNPQEVAREIIKITDCSNLEQTITKQGYINFCFPISYYQKFFKETLENEGRNLRGEEKDIRLNLEYVSANPTGYLHLAHFRHAVIGNTLANVYQFCGYQITREYYVNDRGGQIISLVNSVYHFYHELQNIPLLDPIKIEYSGQATQEIAKKLIEKWGKKKHLSLLEELNKKSLIYTKEGATFFRSSLAGDDKDRVIIKQDGADHHGTIARLKKGQTERFSKRAGNTIELEGALQYMDMDQLKFFLLEKDSNQPLSINAELLKENKEKTRLYYIQYAYARCHQILKKAQEKGLEKISSKNIVEENKPHHLIHYLYELSRT</sequence>
<dbReference type="PRINTS" id="PR01038">
    <property type="entry name" value="TRNASYNTHARG"/>
</dbReference>
<evidence type="ECO:0000313" key="14">
    <source>
        <dbReference type="Proteomes" id="UP001153678"/>
    </source>
</evidence>
<dbReference type="Pfam" id="PF05746">
    <property type="entry name" value="DALR_1"/>
    <property type="match status" value="1"/>
</dbReference>
<dbReference type="SUPFAM" id="SSF52374">
    <property type="entry name" value="Nucleotidylyl transferase"/>
    <property type="match status" value="1"/>
</dbReference>
<evidence type="ECO:0000256" key="9">
    <source>
        <dbReference type="RuleBase" id="RU363038"/>
    </source>
</evidence>
<accession>A0A9W4SXF2</accession>
<evidence type="ECO:0000256" key="5">
    <source>
        <dbReference type="ARBA" id="ARBA00022840"/>
    </source>
</evidence>
<keyword evidence="3 9" id="KW-0436">Ligase</keyword>
<dbReference type="Gene3D" id="1.10.730.10">
    <property type="entry name" value="Isoleucyl-tRNA Synthetase, Domain 1"/>
    <property type="match status" value="1"/>
</dbReference>
<keyword evidence="6 9" id="KW-0648">Protein biosynthesis</keyword>
<feature type="domain" description="Arginyl-tRNA synthetase catalytic core" evidence="10">
    <location>
        <begin position="180"/>
        <end position="237"/>
    </location>
</feature>
<dbReference type="SUPFAM" id="SSF55190">
    <property type="entry name" value="Arginyl-tRNA synthetase (ArgRS), N-terminal 'additional' domain"/>
    <property type="match status" value="1"/>
</dbReference>
<feature type="domain" description="Arginyl tRNA synthetase N-terminal" evidence="11">
    <location>
        <begin position="99"/>
        <end position="151"/>
    </location>
</feature>
<evidence type="ECO:0000256" key="4">
    <source>
        <dbReference type="ARBA" id="ARBA00022741"/>
    </source>
</evidence>
<reference evidence="13" key="1">
    <citation type="submission" date="2022-08" db="EMBL/GenBank/DDBJ databases">
        <authorList>
            <person name="Kallberg Y."/>
            <person name="Tangrot J."/>
            <person name="Rosling A."/>
        </authorList>
    </citation>
    <scope>NUCLEOTIDE SEQUENCE</scope>
    <source>
        <strain evidence="13">Wild A</strain>
    </source>
</reference>
<comment type="caution">
    <text evidence="13">The sequence shown here is derived from an EMBL/GenBank/DDBJ whole genome shotgun (WGS) entry which is preliminary data.</text>
</comment>
<dbReference type="Proteomes" id="UP001153678">
    <property type="component" value="Unassembled WGS sequence"/>
</dbReference>
<proteinExistence type="inferred from homology"/>
<dbReference type="InterPro" id="IPR036695">
    <property type="entry name" value="Arg-tRNA-synth_N_sf"/>
</dbReference>
<dbReference type="EMBL" id="CAMKVN010004427">
    <property type="protein sequence ID" value="CAI2187046.1"/>
    <property type="molecule type" value="Genomic_DNA"/>
</dbReference>
<dbReference type="Gene3D" id="3.30.1360.70">
    <property type="entry name" value="Arginyl tRNA synthetase N-terminal domain"/>
    <property type="match status" value="1"/>
</dbReference>
<evidence type="ECO:0000259" key="10">
    <source>
        <dbReference type="Pfam" id="PF00750"/>
    </source>
</evidence>
<evidence type="ECO:0000259" key="12">
    <source>
        <dbReference type="Pfam" id="PF05746"/>
    </source>
</evidence>
<dbReference type="OrthoDB" id="6776644at2759"/>
<keyword evidence="14" id="KW-1185">Reference proteome</keyword>
<feature type="domain" description="DALR anticodon binding" evidence="12">
    <location>
        <begin position="392"/>
        <end position="436"/>
    </location>
</feature>
<evidence type="ECO:0000313" key="13">
    <source>
        <dbReference type="EMBL" id="CAI2187046.1"/>
    </source>
</evidence>
<dbReference type="PANTHER" id="PTHR11956:SF5">
    <property type="entry name" value="ARGININE--TRNA LIGASE, CYTOPLASMIC"/>
    <property type="match status" value="1"/>
</dbReference>
<dbReference type="PANTHER" id="PTHR11956">
    <property type="entry name" value="ARGINYL-TRNA SYNTHETASE"/>
    <property type="match status" value="1"/>
</dbReference>
<dbReference type="GO" id="GO:0005737">
    <property type="term" value="C:cytoplasm"/>
    <property type="evidence" value="ECO:0007669"/>
    <property type="project" value="InterPro"/>
</dbReference>
<evidence type="ECO:0000259" key="11">
    <source>
        <dbReference type="Pfam" id="PF03485"/>
    </source>
</evidence>
<dbReference type="InterPro" id="IPR035684">
    <property type="entry name" value="ArgRS_core"/>
</dbReference>
<comment type="catalytic activity">
    <reaction evidence="8">
        <text>tRNA(Arg) + L-arginine + ATP = L-arginyl-tRNA(Arg) + AMP + diphosphate</text>
        <dbReference type="Rhea" id="RHEA:20301"/>
        <dbReference type="Rhea" id="RHEA-COMP:9658"/>
        <dbReference type="Rhea" id="RHEA-COMP:9673"/>
        <dbReference type="ChEBI" id="CHEBI:30616"/>
        <dbReference type="ChEBI" id="CHEBI:32682"/>
        <dbReference type="ChEBI" id="CHEBI:33019"/>
        <dbReference type="ChEBI" id="CHEBI:78442"/>
        <dbReference type="ChEBI" id="CHEBI:78513"/>
        <dbReference type="ChEBI" id="CHEBI:456215"/>
        <dbReference type="EC" id="6.1.1.19"/>
    </reaction>
</comment>
<dbReference type="InterPro" id="IPR009080">
    <property type="entry name" value="tRNAsynth_Ia_anticodon-bd"/>
</dbReference>
<dbReference type="GO" id="GO:0005524">
    <property type="term" value="F:ATP binding"/>
    <property type="evidence" value="ECO:0007669"/>
    <property type="project" value="UniProtKB-KW"/>
</dbReference>
<evidence type="ECO:0000256" key="8">
    <source>
        <dbReference type="ARBA" id="ARBA00049339"/>
    </source>
</evidence>
<dbReference type="AlphaFoldDB" id="A0A9W4SXF2"/>
<gene>
    <name evidence="13" type="ORF">FWILDA_LOCUS12880</name>
</gene>
<dbReference type="Pfam" id="PF00750">
    <property type="entry name" value="tRNA-synt_1d"/>
    <property type="match status" value="1"/>
</dbReference>
<keyword evidence="4 9" id="KW-0547">Nucleotide-binding</keyword>
<evidence type="ECO:0000256" key="2">
    <source>
        <dbReference type="ARBA" id="ARBA00012837"/>
    </source>
</evidence>
<dbReference type="Gene3D" id="3.40.50.620">
    <property type="entry name" value="HUPs"/>
    <property type="match status" value="3"/>
</dbReference>
<dbReference type="EC" id="6.1.1.19" evidence="2"/>